<feature type="non-terminal residue" evidence="1">
    <location>
        <position position="160"/>
    </location>
</feature>
<dbReference type="EMBL" id="BARV01040798">
    <property type="protein sequence ID" value="GAI57180.1"/>
    <property type="molecule type" value="Genomic_DNA"/>
</dbReference>
<gene>
    <name evidence="1" type="ORF">S06H3_62030</name>
</gene>
<dbReference type="AlphaFoldDB" id="X1R251"/>
<protein>
    <submittedName>
        <fullName evidence="1">Uncharacterized protein</fullName>
    </submittedName>
</protein>
<sequence>QTLASLDFNIKASSILLNMKLADQAKGIMLETDWATKNAYDIHLQGETADLAAGAEATLITLTLTTTKEHWLYAVHISGTKNGRGRVRANKTAGYDELADGYFLAGHGFIKNWLAPVKRKRDVGEGITEIVVVVKNTEASAGDFTATLDGLYVVDVIGGE</sequence>
<feature type="non-terminal residue" evidence="1">
    <location>
        <position position="1"/>
    </location>
</feature>
<organism evidence="1">
    <name type="scientific">marine sediment metagenome</name>
    <dbReference type="NCBI Taxonomy" id="412755"/>
    <lineage>
        <taxon>unclassified sequences</taxon>
        <taxon>metagenomes</taxon>
        <taxon>ecological metagenomes</taxon>
    </lineage>
</organism>
<name>X1R251_9ZZZZ</name>
<reference evidence="1" key="1">
    <citation type="journal article" date="2014" name="Front. Microbiol.">
        <title>High frequency of phylogenetically diverse reductive dehalogenase-homologous genes in deep subseafloor sedimentary metagenomes.</title>
        <authorList>
            <person name="Kawai M."/>
            <person name="Futagami T."/>
            <person name="Toyoda A."/>
            <person name="Takaki Y."/>
            <person name="Nishi S."/>
            <person name="Hori S."/>
            <person name="Arai W."/>
            <person name="Tsubouchi T."/>
            <person name="Morono Y."/>
            <person name="Uchiyama I."/>
            <person name="Ito T."/>
            <person name="Fujiyama A."/>
            <person name="Inagaki F."/>
            <person name="Takami H."/>
        </authorList>
    </citation>
    <scope>NUCLEOTIDE SEQUENCE</scope>
    <source>
        <strain evidence="1">Expedition CK06-06</strain>
    </source>
</reference>
<comment type="caution">
    <text evidence="1">The sequence shown here is derived from an EMBL/GenBank/DDBJ whole genome shotgun (WGS) entry which is preliminary data.</text>
</comment>
<proteinExistence type="predicted"/>
<evidence type="ECO:0000313" key="1">
    <source>
        <dbReference type="EMBL" id="GAI57180.1"/>
    </source>
</evidence>
<accession>X1R251</accession>